<keyword evidence="2" id="KW-1185">Reference proteome</keyword>
<dbReference type="EMBL" id="PXZM01000033">
    <property type="protein sequence ID" value="PSJ92370.1"/>
    <property type="molecule type" value="Genomic_DNA"/>
</dbReference>
<dbReference type="AlphaFoldDB" id="A0A2P7UZH4"/>
<dbReference type="RefSeq" id="WP_106840481.1">
    <property type="nucleotide sequence ID" value="NZ_JBCNIW010000045.1"/>
</dbReference>
<evidence type="ECO:0000313" key="2">
    <source>
        <dbReference type="Proteomes" id="UP000240419"/>
    </source>
</evidence>
<name>A0A2P7UZH4_9BACL</name>
<accession>A0A2P7UZH4</accession>
<proteinExistence type="predicted"/>
<reference evidence="1 2" key="1">
    <citation type="submission" date="2018-03" db="EMBL/GenBank/DDBJ databases">
        <title>Brevisbacillus phylogenomics.</title>
        <authorList>
            <person name="Dunlap C."/>
        </authorList>
    </citation>
    <scope>NUCLEOTIDE SEQUENCE [LARGE SCALE GENOMIC DNA]</scope>
    <source>
        <strain evidence="1 2">NRRL NRS-1210</strain>
    </source>
</reference>
<protein>
    <submittedName>
        <fullName evidence="1">Uncharacterized protein</fullName>
    </submittedName>
</protein>
<dbReference type="Proteomes" id="UP000240419">
    <property type="component" value="Unassembled WGS sequence"/>
</dbReference>
<sequence>MHVQNQMSEGAGTAVTAAKLTTKALKVTKAMSKATKAVKAADKALGVSKAVKATAKRQGRHCCAEYSGELEQA</sequence>
<comment type="caution">
    <text evidence="1">The sequence shown here is derived from an EMBL/GenBank/DDBJ whole genome shotgun (WGS) entry which is preliminary data.</text>
</comment>
<gene>
    <name evidence="1" type="ORF">C7R93_20090</name>
</gene>
<evidence type="ECO:0000313" key="1">
    <source>
        <dbReference type="EMBL" id="PSJ92370.1"/>
    </source>
</evidence>
<organism evidence="1 2">
    <name type="scientific">Brevibacillus fortis</name>
    <dbReference type="NCBI Taxonomy" id="2126352"/>
    <lineage>
        <taxon>Bacteria</taxon>
        <taxon>Bacillati</taxon>
        <taxon>Bacillota</taxon>
        <taxon>Bacilli</taxon>
        <taxon>Bacillales</taxon>
        <taxon>Paenibacillaceae</taxon>
        <taxon>Brevibacillus</taxon>
    </lineage>
</organism>